<dbReference type="Pfam" id="PF14501">
    <property type="entry name" value="HATPase_c_5"/>
    <property type="match status" value="1"/>
</dbReference>
<keyword evidence="3" id="KW-0067">ATP-binding</keyword>
<sequence>MTLAYIINSLLFVVPCILLLLLVFWDQLKTPTVLRIFIGGSVFLTISFWGTYIYFLFETPLHHLLISAASMFSGVLIFSSACKYNFWQSLFIIEVVNSYSENIRFLSMDLYYLMNGELPRQPILPIAFITTLLTLLTFPAIWLFYRHFMRPALDYTVSLSVWKWVWLIPVSNNAVYTVTIAPEYSRFGLSPEDVFFPIPPFWVLLTFSTYGILLKMMIDVSKNAVLQENLHLSETQIAAQQKQMELLQSNIQETRRFRHDIQHHFLAMEGFLGDHDLEGLKTYIRQSAAIFPARQTETFCCSAAVNALLSYYLEQEEKEHVDISVNAALSDPLPIPDAELCIVVGNLLENAVEAHRRMKPQERFLDISLSMPSRSILTIQVCNNYEGAVRQTADGAFLSSKRKDRKGIGLSSVLSITEKYHGIARIEYQNQIFKVSVIISQYP</sequence>
<evidence type="ECO:0000259" key="2">
    <source>
        <dbReference type="Pfam" id="PF14501"/>
    </source>
</evidence>
<evidence type="ECO:0000256" key="1">
    <source>
        <dbReference type="SAM" id="Phobius"/>
    </source>
</evidence>
<keyword evidence="1" id="KW-0812">Transmembrane</keyword>
<dbReference type="SUPFAM" id="SSF55874">
    <property type="entry name" value="ATPase domain of HSP90 chaperone/DNA topoisomerase II/histidine kinase"/>
    <property type="match status" value="1"/>
</dbReference>
<feature type="transmembrane region" description="Helical" evidence="1">
    <location>
        <begin position="194"/>
        <end position="213"/>
    </location>
</feature>
<keyword evidence="1" id="KW-0472">Membrane</keyword>
<feature type="transmembrane region" description="Helical" evidence="1">
    <location>
        <begin position="61"/>
        <end position="82"/>
    </location>
</feature>
<dbReference type="GO" id="GO:0042802">
    <property type="term" value="F:identical protein binding"/>
    <property type="evidence" value="ECO:0007669"/>
    <property type="project" value="TreeGrafter"/>
</dbReference>
<feature type="domain" description="Sensor histidine kinase NatK-like C-terminal" evidence="2">
    <location>
        <begin position="339"/>
        <end position="439"/>
    </location>
</feature>
<dbReference type="Gene3D" id="3.30.565.10">
    <property type="entry name" value="Histidine kinase-like ATPase, C-terminal domain"/>
    <property type="match status" value="1"/>
</dbReference>
<dbReference type="Proteomes" id="UP000274920">
    <property type="component" value="Unassembled WGS sequence"/>
</dbReference>
<comment type="caution">
    <text evidence="3">The sequence shown here is derived from an EMBL/GenBank/DDBJ whole genome shotgun (WGS) entry which is preliminary data.</text>
</comment>
<organism evidence="3 4">
    <name type="scientific">Schaedlerella arabinosiphila</name>
    <dbReference type="NCBI Taxonomy" id="2044587"/>
    <lineage>
        <taxon>Bacteria</taxon>
        <taxon>Bacillati</taxon>
        <taxon>Bacillota</taxon>
        <taxon>Clostridia</taxon>
        <taxon>Lachnospirales</taxon>
        <taxon>Lachnospiraceae</taxon>
        <taxon>Schaedlerella</taxon>
    </lineage>
</organism>
<proteinExistence type="predicted"/>
<dbReference type="GO" id="GO:0005524">
    <property type="term" value="F:ATP binding"/>
    <property type="evidence" value="ECO:0007669"/>
    <property type="project" value="UniProtKB-KW"/>
</dbReference>
<keyword evidence="1" id="KW-1133">Transmembrane helix</keyword>
<dbReference type="PANTHER" id="PTHR40448">
    <property type="entry name" value="TWO-COMPONENT SENSOR HISTIDINE KINASE"/>
    <property type="match status" value="1"/>
</dbReference>
<reference evidence="3" key="1">
    <citation type="submission" date="2018-10" db="EMBL/GenBank/DDBJ databases">
        <title>Schaedlerella arabinophila gen. nov. sp. nov., isolated from the mouse intestinal tract and comparative analysis with the genome of the closely related altered Schaedler flora strain ASF502.</title>
        <authorList>
            <person name="Miyake S."/>
            <person name="Soh M."/>
            <person name="Seedorf H."/>
        </authorList>
    </citation>
    <scope>NUCLEOTIDE SEQUENCE [LARGE SCALE GENOMIC DNA]</scope>
    <source>
        <strain evidence="3">DSM 106076</strain>
    </source>
</reference>
<keyword evidence="3" id="KW-0547">Nucleotide-binding</keyword>
<gene>
    <name evidence="3" type="ORF">EBB54_29500</name>
</gene>
<feature type="transmembrane region" description="Helical" evidence="1">
    <location>
        <begin position="6"/>
        <end position="25"/>
    </location>
</feature>
<protein>
    <submittedName>
        <fullName evidence="3">ATP-binding protein</fullName>
    </submittedName>
</protein>
<dbReference type="PANTHER" id="PTHR40448:SF1">
    <property type="entry name" value="TWO-COMPONENT SENSOR HISTIDINE KINASE"/>
    <property type="match status" value="1"/>
</dbReference>
<name>A0A3R8JUI2_9FIRM</name>
<evidence type="ECO:0000313" key="4">
    <source>
        <dbReference type="Proteomes" id="UP000274920"/>
    </source>
</evidence>
<dbReference type="InterPro" id="IPR036890">
    <property type="entry name" value="HATPase_C_sf"/>
</dbReference>
<dbReference type="AlphaFoldDB" id="A0A3R8JUI2"/>
<dbReference type="InterPro" id="IPR032834">
    <property type="entry name" value="NatK-like_C"/>
</dbReference>
<evidence type="ECO:0000313" key="3">
    <source>
        <dbReference type="EMBL" id="RRK35010.1"/>
    </source>
</evidence>
<accession>A0A3R8JUI2</accession>
<feature type="transmembrane region" description="Helical" evidence="1">
    <location>
        <begin position="32"/>
        <end position="55"/>
    </location>
</feature>
<keyword evidence="4" id="KW-1185">Reference proteome</keyword>
<dbReference type="CDD" id="cd16935">
    <property type="entry name" value="HATPase_AgrC-ComD-like"/>
    <property type="match status" value="1"/>
</dbReference>
<feature type="transmembrane region" description="Helical" evidence="1">
    <location>
        <begin position="123"/>
        <end position="145"/>
    </location>
</feature>
<dbReference type="RefSeq" id="WP_125130325.1">
    <property type="nucleotide sequence ID" value="NZ_RHJS01000002.1"/>
</dbReference>
<dbReference type="EMBL" id="RHJS01000002">
    <property type="protein sequence ID" value="RRK35010.1"/>
    <property type="molecule type" value="Genomic_DNA"/>
</dbReference>